<keyword evidence="1" id="KW-0560">Oxidoreductase</keyword>
<sequence length="309" mass="33793">MLNFVEEKGIEEWRDSFSPHFPDLHIAAWNDRSVDAASVRYACVWKPERGWLASFPALRVILSEGAGVDHILCDTTLPRHIPITRMVTSETAARMADYVVMACYMLVRQIPAIVHAQQQQRWDNTLTGRLVSETAIGILGMGQLGSLAAQRLLANGFRVNGWSRSAKTVPGTGCYSGDKGLQALLKQSDIVVNLLPDTVETRGIINDDLLAQLPKGAAVINVGRGHQLQSDALLRGLNSGQIGGAVLDVFPEEPLPADDPLWRHPGVIVTGHVASLISTQAKMQHVIAVIKADRLGEPLPMLYNRERGY</sequence>
<evidence type="ECO:0000313" key="4">
    <source>
        <dbReference type="EMBL" id="WLS79569.1"/>
    </source>
</evidence>
<dbReference type="Proteomes" id="UP001228139">
    <property type="component" value="Chromosome"/>
</dbReference>
<dbReference type="AlphaFoldDB" id="A0AA50DKG3"/>
<name>A0AA50DKG3_9GAMM</name>
<dbReference type="InterPro" id="IPR036291">
    <property type="entry name" value="NAD(P)-bd_dom_sf"/>
</dbReference>
<accession>A0AA50DKG3</accession>
<keyword evidence="2" id="KW-0520">NAD</keyword>
<dbReference type="GO" id="GO:0051287">
    <property type="term" value="F:NAD binding"/>
    <property type="evidence" value="ECO:0007669"/>
    <property type="project" value="InterPro"/>
</dbReference>
<dbReference type="Pfam" id="PF02826">
    <property type="entry name" value="2-Hacid_dh_C"/>
    <property type="match status" value="1"/>
</dbReference>
<evidence type="ECO:0000256" key="2">
    <source>
        <dbReference type="ARBA" id="ARBA00023027"/>
    </source>
</evidence>
<dbReference type="InterPro" id="IPR006140">
    <property type="entry name" value="D-isomer_DH_NAD-bd"/>
</dbReference>
<evidence type="ECO:0000256" key="1">
    <source>
        <dbReference type="ARBA" id="ARBA00023002"/>
    </source>
</evidence>
<dbReference type="Gene3D" id="3.40.50.720">
    <property type="entry name" value="NAD(P)-binding Rossmann-like Domain"/>
    <property type="match status" value="2"/>
</dbReference>
<reference evidence="4 5" key="1">
    <citation type="submission" date="2023-07" db="EMBL/GenBank/DDBJ databases">
        <title>Pathogenic bacteria of pear tree diseases.</title>
        <authorList>
            <person name="Zhang Z."/>
            <person name="He L."/>
            <person name="Huang R."/>
        </authorList>
    </citation>
    <scope>NUCLEOTIDE SEQUENCE [LARGE SCALE GENOMIC DNA]</scope>
    <source>
        <strain evidence="4 5">DE2</strain>
    </source>
</reference>
<keyword evidence="5" id="KW-1185">Reference proteome</keyword>
<dbReference type="SUPFAM" id="SSF51735">
    <property type="entry name" value="NAD(P)-binding Rossmann-fold domains"/>
    <property type="match status" value="1"/>
</dbReference>
<dbReference type="RefSeq" id="WP_306210473.1">
    <property type="nucleotide sequence ID" value="NZ_CP132353.1"/>
</dbReference>
<organism evidence="4 5">
    <name type="scientific">Erwinia pyri</name>
    <dbReference type="NCBI Taxonomy" id="3062598"/>
    <lineage>
        <taxon>Bacteria</taxon>
        <taxon>Pseudomonadati</taxon>
        <taxon>Pseudomonadota</taxon>
        <taxon>Gammaproteobacteria</taxon>
        <taxon>Enterobacterales</taxon>
        <taxon>Erwiniaceae</taxon>
        <taxon>Erwinia</taxon>
    </lineage>
</organism>
<dbReference type="SUPFAM" id="SSF52283">
    <property type="entry name" value="Formate/glycerate dehydrogenase catalytic domain-like"/>
    <property type="match status" value="1"/>
</dbReference>
<protein>
    <submittedName>
        <fullName evidence="4">Glyoxylate/hydroxypyruvate reductase A</fullName>
    </submittedName>
</protein>
<dbReference type="PANTHER" id="PTHR43333:SF1">
    <property type="entry name" value="D-ISOMER SPECIFIC 2-HYDROXYACID DEHYDROGENASE NAD-BINDING DOMAIN-CONTAINING PROTEIN"/>
    <property type="match status" value="1"/>
</dbReference>
<dbReference type="PANTHER" id="PTHR43333">
    <property type="entry name" value="2-HACID_DH_C DOMAIN-CONTAINING PROTEIN"/>
    <property type="match status" value="1"/>
</dbReference>
<dbReference type="KEGG" id="epi:Q3V30_03395"/>
<proteinExistence type="predicted"/>
<dbReference type="GO" id="GO:0016491">
    <property type="term" value="F:oxidoreductase activity"/>
    <property type="evidence" value="ECO:0007669"/>
    <property type="project" value="UniProtKB-KW"/>
</dbReference>
<evidence type="ECO:0000259" key="3">
    <source>
        <dbReference type="Pfam" id="PF02826"/>
    </source>
</evidence>
<dbReference type="EMBL" id="CP132353">
    <property type="protein sequence ID" value="WLS79569.1"/>
    <property type="molecule type" value="Genomic_DNA"/>
</dbReference>
<feature type="domain" description="D-isomer specific 2-hydroxyacid dehydrogenase NAD-binding" evidence="3">
    <location>
        <begin position="101"/>
        <end position="274"/>
    </location>
</feature>
<gene>
    <name evidence="4" type="ORF">Q3V30_03395</name>
</gene>
<evidence type="ECO:0000313" key="5">
    <source>
        <dbReference type="Proteomes" id="UP001228139"/>
    </source>
</evidence>
<dbReference type="CDD" id="cd12164">
    <property type="entry name" value="GDH_like_2"/>
    <property type="match status" value="1"/>
</dbReference>